<reference evidence="3" key="1">
    <citation type="submission" date="2023-04" db="EMBL/GenBank/DDBJ databases">
        <title>Phytophthora lilii NBRC 32176.</title>
        <authorList>
            <person name="Ichikawa N."/>
            <person name="Sato H."/>
            <person name="Tonouchi N."/>
        </authorList>
    </citation>
    <scope>NUCLEOTIDE SEQUENCE</scope>
    <source>
        <strain evidence="3">NBRC 32176</strain>
    </source>
</reference>
<feature type="compositionally biased region" description="Low complexity" evidence="2">
    <location>
        <begin position="429"/>
        <end position="444"/>
    </location>
</feature>
<gene>
    <name evidence="3" type="ORF">Plil01_001005900</name>
</gene>
<dbReference type="InterPro" id="IPR040023">
    <property type="entry name" value="WBP4"/>
</dbReference>
<evidence type="ECO:0000256" key="1">
    <source>
        <dbReference type="SAM" id="Coils"/>
    </source>
</evidence>
<dbReference type="AlphaFoldDB" id="A0A9W6X0M8"/>
<keyword evidence="4" id="KW-1185">Reference proteome</keyword>
<dbReference type="PANTHER" id="PTHR13173">
    <property type="entry name" value="WW DOMAIN BINDING PROTEIN 4"/>
    <property type="match status" value="1"/>
</dbReference>
<accession>A0A9W6X0M8</accession>
<dbReference type="Proteomes" id="UP001165083">
    <property type="component" value="Unassembled WGS sequence"/>
</dbReference>
<feature type="coiled-coil region" evidence="1">
    <location>
        <begin position="375"/>
        <end position="405"/>
    </location>
</feature>
<dbReference type="GO" id="GO:0003723">
    <property type="term" value="F:RNA binding"/>
    <property type="evidence" value="ECO:0007669"/>
    <property type="project" value="TreeGrafter"/>
</dbReference>
<dbReference type="OrthoDB" id="191651at2759"/>
<proteinExistence type="predicted"/>
<dbReference type="PANTHER" id="PTHR13173:SF10">
    <property type="entry name" value="WW DOMAIN-BINDING PROTEIN 4"/>
    <property type="match status" value="1"/>
</dbReference>
<evidence type="ECO:0000313" key="4">
    <source>
        <dbReference type="Proteomes" id="UP001165083"/>
    </source>
</evidence>
<evidence type="ECO:0000313" key="3">
    <source>
        <dbReference type="EMBL" id="GMF24501.1"/>
    </source>
</evidence>
<dbReference type="GO" id="GO:0000398">
    <property type="term" value="P:mRNA splicing, via spliceosome"/>
    <property type="evidence" value="ECO:0007669"/>
    <property type="project" value="InterPro"/>
</dbReference>
<feature type="compositionally biased region" description="Pro residues" evidence="2">
    <location>
        <begin position="128"/>
        <end position="171"/>
    </location>
</feature>
<sequence>MVWHTTLDRHQRYTIVHEGVGHGGLLGVQGAALLQVLQCVDAERQAGTEVDERFVMCRCLMVCVSLQSIKHHEQGRKHKDKVEETFKLKRQAKSDTSNAQKELRDQLQQIEEAAQAKYEQDMANPSRKAPPPPRRPGQSNAPPPPPRPGQSNAPPPPPRPGQGNAPLPPPRNLGQKNAAAPPPRPGQNSSSAPLPPPPRPLPSSNAGPYHPFPMEEEPEEKDEDDKGVYAVRGVVYLEGKKHETQLETGSACQIWVEDAEQWLDALVEQATVHTVPNTELSFRRFTIMYMLPPSEEASKNGEKPQPVTEREVLADRLRIPLPANVTLEAAETMVDQWRNGGDAAASGTQSSVVIDETTGMGEWSTVEVRQIDESPEAVAQRAAEAEAEVARLEEEQKRLDALEDFSGQGDNALGAFNPWGGSYKGINLDDAGGDTAAGSASATAPRREEEINITTNGNVSFKKRGQKKQKRRRIHTDGE</sequence>
<keyword evidence="1" id="KW-0175">Coiled coil</keyword>
<protein>
    <submittedName>
        <fullName evidence="3">Unnamed protein product</fullName>
    </submittedName>
</protein>
<comment type="caution">
    <text evidence="3">The sequence shown here is derived from an EMBL/GenBank/DDBJ whole genome shotgun (WGS) entry which is preliminary data.</text>
</comment>
<feature type="region of interest" description="Disordered" evidence="2">
    <location>
        <begin position="117"/>
        <end position="227"/>
    </location>
</feature>
<evidence type="ECO:0000256" key="2">
    <source>
        <dbReference type="SAM" id="MobiDB-lite"/>
    </source>
</evidence>
<feature type="region of interest" description="Disordered" evidence="2">
    <location>
        <begin position="427"/>
        <end position="479"/>
    </location>
</feature>
<dbReference type="EMBL" id="BSXW01000519">
    <property type="protein sequence ID" value="GMF24501.1"/>
    <property type="molecule type" value="Genomic_DNA"/>
</dbReference>
<dbReference type="GO" id="GO:0071011">
    <property type="term" value="C:precatalytic spliceosome"/>
    <property type="evidence" value="ECO:0007669"/>
    <property type="project" value="TreeGrafter"/>
</dbReference>
<feature type="compositionally biased region" description="Basic residues" evidence="2">
    <location>
        <begin position="461"/>
        <end position="479"/>
    </location>
</feature>
<organism evidence="3 4">
    <name type="scientific">Phytophthora lilii</name>
    <dbReference type="NCBI Taxonomy" id="2077276"/>
    <lineage>
        <taxon>Eukaryota</taxon>
        <taxon>Sar</taxon>
        <taxon>Stramenopiles</taxon>
        <taxon>Oomycota</taxon>
        <taxon>Peronosporomycetes</taxon>
        <taxon>Peronosporales</taxon>
        <taxon>Peronosporaceae</taxon>
        <taxon>Phytophthora</taxon>
    </lineage>
</organism>
<name>A0A9W6X0M8_9STRA</name>
<feature type="compositionally biased region" description="Acidic residues" evidence="2">
    <location>
        <begin position="214"/>
        <end position="225"/>
    </location>
</feature>